<dbReference type="Proteomes" id="UP000271098">
    <property type="component" value="Unassembled WGS sequence"/>
</dbReference>
<reference evidence="5" key="1">
    <citation type="submission" date="2016-06" db="UniProtKB">
        <authorList>
            <consortium name="WormBaseParasite"/>
        </authorList>
    </citation>
    <scope>IDENTIFICATION</scope>
</reference>
<keyword evidence="1" id="KW-0472">Membrane</keyword>
<accession>A0A183D034</accession>
<feature type="transmembrane region" description="Helical" evidence="1">
    <location>
        <begin position="97"/>
        <end position="124"/>
    </location>
</feature>
<dbReference type="WBParaSite" id="GPUH_0000208001-mRNA-1">
    <property type="protein sequence ID" value="GPUH_0000208001-mRNA-1"/>
    <property type="gene ID" value="GPUH_0000208001"/>
</dbReference>
<organism evidence="5">
    <name type="scientific">Gongylonema pulchrum</name>
    <dbReference type="NCBI Taxonomy" id="637853"/>
    <lineage>
        <taxon>Eukaryota</taxon>
        <taxon>Metazoa</taxon>
        <taxon>Ecdysozoa</taxon>
        <taxon>Nematoda</taxon>
        <taxon>Chromadorea</taxon>
        <taxon>Rhabditida</taxon>
        <taxon>Spirurina</taxon>
        <taxon>Spiruromorpha</taxon>
        <taxon>Spiruroidea</taxon>
        <taxon>Gongylonematidae</taxon>
        <taxon>Gongylonema</taxon>
    </lineage>
</organism>
<evidence type="ECO:0000313" key="4">
    <source>
        <dbReference type="Proteomes" id="UP000271098"/>
    </source>
</evidence>
<dbReference type="EMBL" id="UYRT01002886">
    <property type="protein sequence ID" value="VDK31925.1"/>
    <property type="molecule type" value="Genomic_DNA"/>
</dbReference>
<keyword evidence="1" id="KW-0812">Transmembrane</keyword>
<protein>
    <submittedName>
        <fullName evidence="5">U24</fullName>
    </submittedName>
</protein>
<evidence type="ECO:0000256" key="2">
    <source>
        <dbReference type="SAM" id="SignalP"/>
    </source>
</evidence>
<feature type="chain" id="PRO_5043138500" evidence="2">
    <location>
        <begin position="17"/>
        <end position="141"/>
    </location>
</feature>
<name>A0A183D034_9BILA</name>
<dbReference type="OrthoDB" id="5874300at2759"/>
<feature type="signal peptide" evidence="2">
    <location>
        <begin position="1"/>
        <end position="16"/>
    </location>
</feature>
<evidence type="ECO:0000256" key="1">
    <source>
        <dbReference type="SAM" id="Phobius"/>
    </source>
</evidence>
<reference evidence="3 4" key="2">
    <citation type="submission" date="2018-11" db="EMBL/GenBank/DDBJ databases">
        <authorList>
            <consortium name="Pathogen Informatics"/>
        </authorList>
    </citation>
    <scope>NUCLEOTIDE SEQUENCE [LARGE SCALE GENOMIC DNA]</scope>
</reference>
<gene>
    <name evidence="3" type="ORF">GPUH_LOCUS2075</name>
</gene>
<dbReference type="AlphaFoldDB" id="A0A183D034"/>
<proteinExistence type="predicted"/>
<keyword evidence="1" id="KW-1133">Transmembrane helix</keyword>
<sequence>MAGAGFRSHIIQLLRAFVCTCLVKTGFNQEYPLAIAPRSAETKEFVNITLLQFSVQENTTNKAGFQKAEEVDSTHYPSNTIWTPSRKLATEEVRRKLLFFWITVAVIIVLWILILIATSAIVYIRIVHMHHTFSQIFCPKD</sequence>
<evidence type="ECO:0000313" key="5">
    <source>
        <dbReference type="WBParaSite" id="GPUH_0000208001-mRNA-1"/>
    </source>
</evidence>
<keyword evidence="2" id="KW-0732">Signal</keyword>
<keyword evidence="4" id="KW-1185">Reference proteome</keyword>
<evidence type="ECO:0000313" key="3">
    <source>
        <dbReference type="EMBL" id="VDK31925.1"/>
    </source>
</evidence>